<dbReference type="PROSITE" id="PS50068">
    <property type="entry name" value="LDLRA_2"/>
    <property type="match status" value="3"/>
</dbReference>
<dbReference type="InterPro" id="IPR002172">
    <property type="entry name" value="LDrepeatLR_classA_rpt"/>
</dbReference>
<dbReference type="InterPro" id="IPR035914">
    <property type="entry name" value="Sperma_CUB_dom_sf"/>
</dbReference>
<keyword evidence="5 6" id="KW-1015">Disulfide bond</keyword>
<feature type="disulfide bond" evidence="6">
    <location>
        <begin position="405"/>
        <end position="423"/>
    </location>
</feature>
<dbReference type="SMART" id="SM00192">
    <property type="entry name" value="LDLa"/>
    <property type="match status" value="2"/>
</dbReference>
<dbReference type="SUPFAM" id="SSF82671">
    <property type="entry name" value="SEA domain"/>
    <property type="match status" value="1"/>
</dbReference>
<comment type="caution">
    <text evidence="6">Lacks conserved residue(s) required for the propagation of feature annotation.</text>
</comment>
<evidence type="ECO:0000256" key="6">
    <source>
        <dbReference type="PROSITE-ProRule" id="PRU00124"/>
    </source>
</evidence>
<feature type="domain" description="Peptidase S1" evidence="9">
    <location>
        <begin position="484"/>
        <end position="723"/>
    </location>
</feature>
<evidence type="ECO:0000313" key="11">
    <source>
        <dbReference type="RefSeq" id="XP_054830404.1"/>
    </source>
</evidence>
<feature type="disulfide bond" evidence="6">
    <location>
        <begin position="398"/>
        <end position="410"/>
    </location>
</feature>
<dbReference type="GO" id="GO:0006508">
    <property type="term" value="P:proteolysis"/>
    <property type="evidence" value="ECO:0007669"/>
    <property type="project" value="UniProtKB-KW"/>
</dbReference>
<dbReference type="PANTHER" id="PTHR24252">
    <property type="entry name" value="ACROSIN-RELATED"/>
    <property type="match status" value="1"/>
</dbReference>
<dbReference type="PRINTS" id="PR00261">
    <property type="entry name" value="LDLRECEPTOR"/>
</dbReference>
<name>A0AA97KTI5_EUBMA</name>
<dbReference type="Gene3D" id="2.60.120.290">
    <property type="entry name" value="Spermadhesin, CUB domain"/>
    <property type="match status" value="2"/>
</dbReference>
<protein>
    <submittedName>
        <fullName evidence="11">Suppressor of tumorigenicity 14 protein-like</fullName>
    </submittedName>
</protein>
<dbReference type="GeneID" id="129326272"/>
<feature type="disulfide bond" evidence="6">
    <location>
        <begin position="457"/>
        <end position="472"/>
    </location>
</feature>
<dbReference type="SUPFAM" id="SSF57424">
    <property type="entry name" value="LDL receptor-like module"/>
    <property type="match status" value="2"/>
</dbReference>
<dbReference type="Pfam" id="PF00431">
    <property type="entry name" value="CUB"/>
    <property type="match status" value="1"/>
</dbReference>
<keyword evidence="10" id="KW-1185">Reference proteome</keyword>
<dbReference type="SUPFAM" id="SSF49854">
    <property type="entry name" value="Spermadhesin, CUB domain"/>
    <property type="match status" value="2"/>
</dbReference>
<dbReference type="CDD" id="cd00190">
    <property type="entry name" value="Tryp_SPc"/>
    <property type="match status" value="1"/>
</dbReference>
<proteinExistence type="inferred from homology"/>
<dbReference type="PROSITE" id="PS01180">
    <property type="entry name" value="CUB"/>
    <property type="match status" value="2"/>
</dbReference>
<feature type="domain" description="CUB" evidence="8">
    <location>
        <begin position="124"/>
        <end position="243"/>
    </location>
</feature>
<dbReference type="FunFam" id="2.40.10.10:FF:000003">
    <property type="entry name" value="Transmembrane serine protease 3"/>
    <property type="match status" value="1"/>
</dbReference>
<evidence type="ECO:0000256" key="4">
    <source>
        <dbReference type="ARBA" id="ARBA00022825"/>
    </source>
</evidence>
<organism evidence="10 11">
    <name type="scientific">Eublepharis macularius</name>
    <name type="common">Leopard gecko</name>
    <name type="synonym">Cyrtodactylus macularius</name>
    <dbReference type="NCBI Taxonomy" id="481883"/>
    <lineage>
        <taxon>Eukaryota</taxon>
        <taxon>Metazoa</taxon>
        <taxon>Chordata</taxon>
        <taxon>Craniata</taxon>
        <taxon>Vertebrata</taxon>
        <taxon>Euteleostomi</taxon>
        <taxon>Lepidosauria</taxon>
        <taxon>Squamata</taxon>
        <taxon>Bifurcata</taxon>
        <taxon>Gekkota</taxon>
        <taxon>Eublepharidae</taxon>
        <taxon>Eublepharinae</taxon>
        <taxon>Eublepharis</taxon>
    </lineage>
</organism>
<reference evidence="11" key="1">
    <citation type="submission" date="2025-08" db="UniProtKB">
        <authorList>
            <consortium name="RefSeq"/>
        </authorList>
    </citation>
    <scope>IDENTIFICATION</scope>
    <source>
        <tissue evidence="11">Blood</tissue>
    </source>
</reference>
<dbReference type="InterPro" id="IPR001254">
    <property type="entry name" value="Trypsin_dom"/>
</dbReference>
<dbReference type="InterPro" id="IPR009003">
    <property type="entry name" value="Peptidase_S1_PA"/>
</dbReference>
<dbReference type="Gene3D" id="2.40.10.10">
    <property type="entry name" value="Trypsin-like serine proteases"/>
    <property type="match status" value="2"/>
</dbReference>
<dbReference type="InterPro" id="IPR036364">
    <property type="entry name" value="SEA_dom_sf"/>
</dbReference>
<keyword evidence="4 7" id="KW-0720">Serine protease</keyword>
<dbReference type="RefSeq" id="XP_054830404.1">
    <property type="nucleotide sequence ID" value="XM_054974429.1"/>
</dbReference>
<dbReference type="InterPro" id="IPR043504">
    <property type="entry name" value="Peptidase_S1_PA_chymotrypsin"/>
</dbReference>
<dbReference type="CDD" id="cd00041">
    <property type="entry name" value="CUB"/>
    <property type="match status" value="1"/>
</dbReference>
<feature type="domain" description="CUB" evidence="8">
    <location>
        <begin position="248"/>
        <end position="357"/>
    </location>
</feature>
<accession>A0AA97KTI5</accession>
<dbReference type="PROSITE" id="PS50240">
    <property type="entry name" value="TRYPSIN_DOM"/>
    <property type="match status" value="1"/>
</dbReference>
<dbReference type="InterPro" id="IPR018114">
    <property type="entry name" value="TRYPSIN_HIS"/>
</dbReference>
<dbReference type="CDD" id="cd00112">
    <property type="entry name" value="LDLa"/>
    <property type="match status" value="2"/>
</dbReference>
<keyword evidence="3 7" id="KW-0378">Hydrolase</keyword>
<dbReference type="InterPro" id="IPR036055">
    <property type="entry name" value="LDL_receptor-like_sf"/>
</dbReference>
<gene>
    <name evidence="11" type="primary">LOC129326272</name>
</gene>
<dbReference type="PROSITE" id="PS00135">
    <property type="entry name" value="TRYPSIN_SER"/>
    <property type="match status" value="1"/>
</dbReference>
<dbReference type="PANTHER" id="PTHR24252:SF17">
    <property type="entry name" value="SUPPRESSOR OF TUMORIGENICITY 14 PROTEIN HOMOLOG-RELATED"/>
    <property type="match status" value="1"/>
</dbReference>
<sequence length="723" mass="81150">MRRPSPTRQVSAVFSIPTPNDSEYLSGLFAELYGSSALGNYYMKSVIAAFSEGKTGLRAYYWSTFWAPQEIVLTIKNVISVKQKQIISKRTPQKINSSAETFSLEEDIDIITMELFVIDLFLFCLPVAFDLYAKPGNNRTLTLMNPKKSFYQWRLRVPADYVVRLVVVTVHGISPGSCASHRLSAYDFLLPLQNKIITRWCGMSGAWTSPFIHLTSSSNVMLVTFSLDRRKDSSVLKAYFQAVPKIVCGGHYISWNGTVTSPYYPSYYPPNIDCHWIIRAPLPGYRLLLKLLVIQVQEQSLGSNKCDKDWLEIDGVRYCKPVSEGNRIKEYGYSVAISFHSDELVTYRGFYMEFRAFSHTDPCPRQFTCPDRSCIPLNSKCDGWKDCTDGSDELDCDCNPIETNCGNGKCRHHSRSCKGDDSCENDSEEDSCSYKSCSQRAYKCLNGKCPMKLNPECDGIRDCADGSDEMNCACGRSQIKKTRIVGGEDARSGKWPWQASLQLGTYGHICGASIISNTWLVSAAHCFLDSDSVRYSIASGWTAYMGIRIINKNSNNQIAMRSIKRIIVHPHYDQYISDYDIALLEMEAPVFFNELVQPICLPSSPRLFIYGTVCYVTGWGAVKENSQLAKALQEAKVKIINQSICNKLYDDLITSRMLCAGNLNGGIDACQGDSGGPLACLGKGNRWYLTGIVSWGEGCARRNRPGVYTKITAVYDWIRQYTK</sequence>
<dbReference type="Proteomes" id="UP001190640">
    <property type="component" value="Chromosome 3"/>
</dbReference>
<evidence type="ECO:0000313" key="10">
    <source>
        <dbReference type="Proteomes" id="UP001190640"/>
    </source>
</evidence>
<feature type="disulfide bond" evidence="6">
    <location>
        <begin position="381"/>
        <end position="396"/>
    </location>
</feature>
<evidence type="ECO:0000259" key="9">
    <source>
        <dbReference type="PROSITE" id="PS50240"/>
    </source>
</evidence>
<keyword evidence="2 7" id="KW-0645">Protease</keyword>
<dbReference type="InterPro" id="IPR000859">
    <property type="entry name" value="CUB_dom"/>
</dbReference>
<evidence type="ECO:0000256" key="7">
    <source>
        <dbReference type="RuleBase" id="RU363034"/>
    </source>
</evidence>
<dbReference type="SUPFAM" id="SSF50494">
    <property type="entry name" value="Trypsin-like serine proteases"/>
    <property type="match status" value="1"/>
</dbReference>
<comment type="similarity">
    <text evidence="1">Belongs to the peptidase S1 family. Snake venom subfamily.</text>
</comment>
<feature type="disulfide bond" evidence="6">
    <location>
        <begin position="417"/>
        <end position="432"/>
    </location>
</feature>
<dbReference type="Gene3D" id="4.10.400.10">
    <property type="entry name" value="Low-density Lipoprotein Receptor"/>
    <property type="match status" value="2"/>
</dbReference>
<dbReference type="Pfam" id="PF00057">
    <property type="entry name" value="Ldl_recept_a"/>
    <property type="match status" value="2"/>
</dbReference>
<feature type="disulfide bond" evidence="6">
    <location>
        <begin position="437"/>
        <end position="449"/>
    </location>
</feature>
<evidence type="ECO:0000259" key="8">
    <source>
        <dbReference type="PROSITE" id="PS01180"/>
    </source>
</evidence>
<dbReference type="SMART" id="SM00020">
    <property type="entry name" value="Tryp_SPc"/>
    <property type="match status" value="1"/>
</dbReference>
<dbReference type="InterPro" id="IPR033116">
    <property type="entry name" value="TRYPSIN_SER"/>
</dbReference>
<feature type="disulfide bond" evidence="6">
    <location>
        <begin position="369"/>
        <end position="387"/>
    </location>
</feature>
<dbReference type="AlphaFoldDB" id="A0AA97KTI5"/>
<evidence type="ECO:0000256" key="1">
    <source>
        <dbReference type="ARBA" id="ARBA00009228"/>
    </source>
</evidence>
<dbReference type="Pfam" id="PF00089">
    <property type="entry name" value="Trypsin"/>
    <property type="match status" value="1"/>
</dbReference>
<dbReference type="GO" id="GO:0004252">
    <property type="term" value="F:serine-type endopeptidase activity"/>
    <property type="evidence" value="ECO:0007669"/>
    <property type="project" value="InterPro"/>
</dbReference>
<dbReference type="PROSITE" id="PS00134">
    <property type="entry name" value="TRYPSIN_HIS"/>
    <property type="match status" value="1"/>
</dbReference>
<dbReference type="KEGG" id="emc:129326272"/>
<evidence type="ECO:0000256" key="3">
    <source>
        <dbReference type="ARBA" id="ARBA00022801"/>
    </source>
</evidence>
<evidence type="ECO:0000256" key="5">
    <source>
        <dbReference type="ARBA" id="ARBA00023157"/>
    </source>
</evidence>
<dbReference type="SMART" id="SM00042">
    <property type="entry name" value="CUB"/>
    <property type="match status" value="1"/>
</dbReference>
<evidence type="ECO:0000256" key="2">
    <source>
        <dbReference type="ARBA" id="ARBA00022670"/>
    </source>
</evidence>